<proteinExistence type="predicted"/>
<keyword evidence="2" id="KW-0472">Membrane</keyword>
<accession>A0A645AGK8</accession>
<feature type="transmembrane region" description="Helical" evidence="2">
    <location>
        <begin position="33"/>
        <end position="54"/>
    </location>
</feature>
<keyword evidence="1" id="KW-0378">Hydrolase</keyword>
<keyword evidence="2" id="KW-0812">Transmembrane</keyword>
<reference evidence="3" key="1">
    <citation type="submission" date="2019-08" db="EMBL/GenBank/DDBJ databases">
        <authorList>
            <person name="Kucharzyk K."/>
            <person name="Murdoch R.W."/>
            <person name="Higgins S."/>
            <person name="Loffler F."/>
        </authorList>
    </citation>
    <scope>NUCLEOTIDE SEQUENCE</scope>
</reference>
<dbReference type="InterPro" id="IPR005754">
    <property type="entry name" value="Sortase"/>
</dbReference>
<dbReference type="NCBIfam" id="TIGR01076">
    <property type="entry name" value="sortase_fam"/>
    <property type="match status" value="1"/>
</dbReference>
<dbReference type="SUPFAM" id="SSF63817">
    <property type="entry name" value="Sortase"/>
    <property type="match status" value="1"/>
</dbReference>
<dbReference type="AlphaFoldDB" id="A0A645AGK8"/>
<gene>
    <name evidence="3" type="ORF">SDC9_95501</name>
</gene>
<organism evidence="3">
    <name type="scientific">bioreactor metagenome</name>
    <dbReference type="NCBI Taxonomy" id="1076179"/>
    <lineage>
        <taxon>unclassified sequences</taxon>
        <taxon>metagenomes</taxon>
        <taxon>ecological metagenomes</taxon>
    </lineage>
</organism>
<keyword evidence="2" id="KW-1133">Transmembrane helix</keyword>
<protein>
    <recommendedName>
        <fullName evidence="4">Sortase family protein</fullName>
    </recommendedName>
</protein>
<dbReference type="Gene3D" id="2.40.260.10">
    <property type="entry name" value="Sortase"/>
    <property type="match status" value="1"/>
</dbReference>
<evidence type="ECO:0000313" key="3">
    <source>
        <dbReference type="EMBL" id="MPM48774.1"/>
    </source>
</evidence>
<name>A0A645AGK8_9ZZZZ</name>
<dbReference type="EMBL" id="VSSQ01012246">
    <property type="protein sequence ID" value="MPM48774.1"/>
    <property type="molecule type" value="Genomic_DNA"/>
</dbReference>
<dbReference type="GO" id="GO:0016787">
    <property type="term" value="F:hydrolase activity"/>
    <property type="evidence" value="ECO:0007669"/>
    <property type="project" value="UniProtKB-KW"/>
</dbReference>
<dbReference type="InterPro" id="IPR023365">
    <property type="entry name" value="Sortase_dom-sf"/>
</dbReference>
<evidence type="ECO:0008006" key="4">
    <source>
        <dbReference type="Google" id="ProtNLM"/>
    </source>
</evidence>
<dbReference type="Pfam" id="PF04203">
    <property type="entry name" value="Sortase"/>
    <property type="match status" value="1"/>
</dbReference>
<evidence type="ECO:0000256" key="1">
    <source>
        <dbReference type="ARBA" id="ARBA00022801"/>
    </source>
</evidence>
<comment type="caution">
    <text evidence="3">The sequence shown here is derived from an EMBL/GenBank/DDBJ whole genome shotgun (WGS) entry which is preliminary data.</text>
</comment>
<evidence type="ECO:0000256" key="2">
    <source>
        <dbReference type="SAM" id="Phobius"/>
    </source>
</evidence>
<sequence>MFNLFKITPKKRTVKIGKKYGILYSNPPTKKKIIFYVGNLIILFGLIYLGYLYTPLIKSLVVYKFFNKSIVKIDEIEKKPINNTFSVSIPKIGAESKIIANVSPYNEKEYLSVLSKDEVAQSSTSSFPGMGKNNTTYLFAHSTQQGLSMVRKNSVFYLLGELTNGNSIYLRHNGNLYQYKVYDKKIISYKEAEYLNYKDETREVLILQTCWPIGTNWKRLLIFAERI</sequence>